<dbReference type="AlphaFoldDB" id="A0A226ECF6"/>
<sequence>MDPVGTQIPKGILSIIIPQAKDEIRAAAYPQVKFTSGECIVGGFTFSFEAGFQNLVNNYVNLKLNVKVVDTQLAPARGGGRHGGFQVHFYVASTQLPLPGGFLQNGELGGYRVKTSKYLGQYPSLCQHLALQPPPSNIHPKISPSNLHPPISIQKSHPPTSTLQYTSQNLTLLPPPCNIHEKVLPSNLQASNVHEIRRTLIRAMILNCGEGTLERTDWQLDLPGSLNFADAYQVGMMLDATGAIVIMVEIIALNRN</sequence>
<evidence type="ECO:0000313" key="2">
    <source>
        <dbReference type="Proteomes" id="UP000198287"/>
    </source>
</evidence>
<reference evidence="1 2" key="1">
    <citation type="submission" date="2015-12" db="EMBL/GenBank/DDBJ databases">
        <title>The genome of Folsomia candida.</title>
        <authorList>
            <person name="Faddeeva A."/>
            <person name="Derks M.F."/>
            <person name="Anvar Y."/>
            <person name="Smit S."/>
            <person name="Van Straalen N."/>
            <person name="Roelofs D."/>
        </authorList>
    </citation>
    <scope>NUCLEOTIDE SEQUENCE [LARGE SCALE GENOMIC DNA]</scope>
    <source>
        <strain evidence="1 2">VU population</strain>
        <tissue evidence="1">Whole body</tissue>
    </source>
</reference>
<evidence type="ECO:0000313" key="1">
    <source>
        <dbReference type="EMBL" id="OXA54784.1"/>
    </source>
</evidence>
<protein>
    <submittedName>
        <fullName evidence="1">Uncharacterized protein</fullName>
    </submittedName>
</protein>
<organism evidence="1 2">
    <name type="scientific">Folsomia candida</name>
    <name type="common">Springtail</name>
    <dbReference type="NCBI Taxonomy" id="158441"/>
    <lineage>
        <taxon>Eukaryota</taxon>
        <taxon>Metazoa</taxon>
        <taxon>Ecdysozoa</taxon>
        <taxon>Arthropoda</taxon>
        <taxon>Hexapoda</taxon>
        <taxon>Collembola</taxon>
        <taxon>Entomobryomorpha</taxon>
        <taxon>Isotomoidea</taxon>
        <taxon>Isotomidae</taxon>
        <taxon>Proisotominae</taxon>
        <taxon>Folsomia</taxon>
    </lineage>
</organism>
<dbReference type="EMBL" id="LNIX01000005">
    <property type="protein sequence ID" value="OXA54784.1"/>
    <property type="molecule type" value="Genomic_DNA"/>
</dbReference>
<accession>A0A226ECF6</accession>
<dbReference type="Proteomes" id="UP000198287">
    <property type="component" value="Unassembled WGS sequence"/>
</dbReference>
<comment type="caution">
    <text evidence="1">The sequence shown here is derived from an EMBL/GenBank/DDBJ whole genome shotgun (WGS) entry which is preliminary data.</text>
</comment>
<gene>
    <name evidence="1" type="ORF">Fcan01_10383</name>
</gene>
<name>A0A226ECF6_FOLCA</name>
<proteinExistence type="predicted"/>
<keyword evidence="2" id="KW-1185">Reference proteome</keyword>